<dbReference type="GO" id="GO:0005615">
    <property type="term" value="C:extracellular space"/>
    <property type="evidence" value="ECO:0007669"/>
    <property type="project" value="TreeGrafter"/>
</dbReference>
<evidence type="ECO:0000313" key="4">
    <source>
        <dbReference type="Proteomes" id="UP000694568"/>
    </source>
</evidence>
<dbReference type="Ensembl" id="ENSSLUT00000044160.1">
    <property type="protein sequence ID" value="ENSSLUP00000042793.1"/>
    <property type="gene ID" value="ENSSLUG00000019020.1"/>
</dbReference>
<keyword evidence="1" id="KW-1015">Disulfide bond</keyword>
<protein>
    <recommendedName>
        <fullName evidence="2">BPTI/Kunitz inhibitor domain-containing protein</fullName>
    </recommendedName>
</protein>
<organism evidence="3 4">
    <name type="scientific">Sander lucioperca</name>
    <name type="common">Pike-perch</name>
    <name type="synonym">Perca lucioperca</name>
    <dbReference type="NCBI Taxonomy" id="283035"/>
    <lineage>
        <taxon>Eukaryota</taxon>
        <taxon>Metazoa</taxon>
        <taxon>Chordata</taxon>
        <taxon>Craniata</taxon>
        <taxon>Vertebrata</taxon>
        <taxon>Euteleostomi</taxon>
        <taxon>Actinopterygii</taxon>
        <taxon>Neopterygii</taxon>
        <taxon>Teleostei</taxon>
        <taxon>Neoteleostei</taxon>
        <taxon>Acanthomorphata</taxon>
        <taxon>Eupercaria</taxon>
        <taxon>Perciformes</taxon>
        <taxon>Percoidei</taxon>
        <taxon>Percidae</taxon>
        <taxon>Luciopercinae</taxon>
        <taxon>Sander</taxon>
    </lineage>
</organism>
<dbReference type="InterPro" id="IPR050098">
    <property type="entry name" value="TFPI/VKTCI-like"/>
</dbReference>
<dbReference type="SUPFAM" id="SSF57362">
    <property type="entry name" value="BPTI-like"/>
    <property type="match status" value="1"/>
</dbReference>
<dbReference type="GeneTree" id="ENSGT00940000181201"/>
<dbReference type="CDD" id="cd00109">
    <property type="entry name" value="Kunitz-type"/>
    <property type="match status" value="1"/>
</dbReference>
<dbReference type="GO" id="GO:0004867">
    <property type="term" value="F:serine-type endopeptidase inhibitor activity"/>
    <property type="evidence" value="ECO:0007669"/>
    <property type="project" value="InterPro"/>
</dbReference>
<accession>A0A8C9ZSL3</accession>
<sequence length="117" mass="13052">MALTSVSLCVLGPQQSHQSVPKRLSSCMIKSLNLLPPDRCLDFIKYSSCQSESSRFFYNSTSYRCERLFGSCGSNKNLFDTLESCEALCNEKCKTLITNCSCQPLLSCDSESYVSFP</sequence>
<dbReference type="PANTHER" id="PTHR10083:SF374">
    <property type="entry name" value="BPTI_KUNITZ INHIBITOR DOMAIN-CONTAINING PROTEIN"/>
    <property type="match status" value="1"/>
</dbReference>
<name>A0A8C9ZSL3_SANLU</name>
<dbReference type="Pfam" id="PF00014">
    <property type="entry name" value="Kunitz_BPTI"/>
    <property type="match status" value="1"/>
</dbReference>
<reference evidence="3" key="2">
    <citation type="submission" date="2025-09" db="UniProtKB">
        <authorList>
            <consortium name="Ensembl"/>
        </authorList>
    </citation>
    <scope>IDENTIFICATION</scope>
</reference>
<keyword evidence="4" id="KW-1185">Reference proteome</keyword>
<dbReference type="InterPro" id="IPR036880">
    <property type="entry name" value="Kunitz_BPTI_sf"/>
</dbReference>
<dbReference type="Gene3D" id="4.10.410.10">
    <property type="entry name" value="Pancreatic trypsin inhibitor Kunitz domain"/>
    <property type="match status" value="1"/>
</dbReference>
<evidence type="ECO:0000256" key="1">
    <source>
        <dbReference type="ARBA" id="ARBA00023157"/>
    </source>
</evidence>
<dbReference type="AlphaFoldDB" id="A0A8C9ZSL3"/>
<reference evidence="3" key="1">
    <citation type="submission" date="2025-08" db="UniProtKB">
        <authorList>
            <consortium name="Ensembl"/>
        </authorList>
    </citation>
    <scope>IDENTIFICATION</scope>
</reference>
<evidence type="ECO:0000313" key="3">
    <source>
        <dbReference type="Ensembl" id="ENSSLUP00000042793.1"/>
    </source>
</evidence>
<dbReference type="PROSITE" id="PS50279">
    <property type="entry name" value="BPTI_KUNITZ_2"/>
    <property type="match status" value="1"/>
</dbReference>
<dbReference type="InterPro" id="IPR002223">
    <property type="entry name" value="Kunitz_BPTI"/>
</dbReference>
<dbReference type="SMART" id="SM00131">
    <property type="entry name" value="KU"/>
    <property type="match status" value="1"/>
</dbReference>
<feature type="domain" description="BPTI/Kunitz inhibitor" evidence="2">
    <location>
        <begin position="40"/>
        <end position="89"/>
    </location>
</feature>
<evidence type="ECO:0000259" key="2">
    <source>
        <dbReference type="PROSITE" id="PS50279"/>
    </source>
</evidence>
<dbReference type="Proteomes" id="UP000694568">
    <property type="component" value="Unplaced"/>
</dbReference>
<dbReference type="PANTHER" id="PTHR10083">
    <property type="entry name" value="KUNITZ-TYPE PROTEASE INHIBITOR-RELATED"/>
    <property type="match status" value="1"/>
</dbReference>
<proteinExistence type="predicted"/>